<dbReference type="RefSeq" id="WP_012167938.1">
    <property type="nucleotide sequence ID" value="NC_009930.1"/>
</dbReference>
<dbReference type="OrthoDB" id="1255124at2"/>
<evidence type="ECO:0000259" key="1">
    <source>
        <dbReference type="Pfam" id="PF21781"/>
    </source>
</evidence>
<keyword evidence="3" id="KW-1185">Reference proteome</keyword>
<dbReference type="AlphaFoldDB" id="A8ZPH9"/>
<dbReference type="KEGG" id="amr:AM1_E0146"/>
<feature type="domain" description="DUF6876" evidence="1">
    <location>
        <begin position="6"/>
        <end position="125"/>
    </location>
</feature>
<dbReference type="EMBL" id="CP000842">
    <property type="protein sequence ID" value="ABW32915.1"/>
    <property type="molecule type" value="Genomic_DNA"/>
</dbReference>
<evidence type="ECO:0000313" key="2">
    <source>
        <dbReference type="EMBL" id="ABW32915.1"/>
    </source>
</evidence>
<sequence length="125" mass="14316">MITASELQAELAHCHCSESHYQHWLGIRYTEGVKTLAEKGECFWLLDEIASYQRVRLIKCNPNLQEFQLWLLTVNDDHSAVLACYEDSPSTCSPVITQDIPFTDFVLPEIKLYAEYGVVLLPSEH</sequence>
<dbReference type="HOGENOM" id="CLU_155947_0_0_3"/>
<name>A8ZPH9_ACAM1</name>
<dbReference type="Proteomes" id="UP000000268">
    <property type="component" value="Plasmid pREB5"/>
</dbReference>
<dbReference type="InterPro" id="IPR049241">
    <property type="entry name" value="DUF6876"/>
</dbReference>
<dbReference type="Pfam" id="PF21781">
    <property type="entry name" value="DUF6876"/>
    <property type="match status" value="1"/>
</dbReference>
<geneLocation type="plasmid" evidence="2 3">
    <name>pREB5</name>
</geneLocation>
<reference evidence="2 3" key="1">
    <citation type="journal article" date="2008" name="Proc. Natl. Acad. Sci. U.S.A.">
        <title>Niche adaptation and genome expansion in the chlorophyll d-producing cyanobacterium Acaryochloris marina.</title>
        <authorList>
            <person name="Swingley W.D."/>
            <person name="Chen M."/>
            <person name="Cheung P.C."/>
            <person name="Conrad A.L."/>
            <person name="Dejesa L.C."/>
            <person name="Hao J."/>
            <person name="Honchak B.M."/>
            <person name="Karbach L.E."/>
            <person name="Kurdoglu A."/>
            <person name="Lahiri S."/>
            <person name="Mastrian S.D."/>
            <person name="Miyashita H."/>
            <person name="Page L."/>
            <person name="Ramakrishna P."/>
            <person name="Satoh S."/>
            <person name="Sattley W.M."/>
            <person name="Shimada Y."/>
            <person name="Taylor H.L."/>
            <person name="Tomo T."/>
            <person name="Tsuchiya T."/>
            <person name="Wang Z.T."/>
            <person name="Raymond J."/>
            <person name="Mimuro M."/>
            <person name="Blankenship R.E."/>
            <person name="Touchman J.W."/>
        </authorList>
    </citation>
    <scope>NUCLEOTIDE SEQUENCE [LARGE SCALE GENOMIC DNA]</scope>
    <source>
        <strain evidence="3">MBIC 11017</strain>
        <plasmid evidence="3">Plasmid pREB5</plasmid>
    </source>
</reference>
<gene>
    <name evidence="2" type="ordered locus">AM1_E0146</name>
</gene>
<protein>
    <recommendedName>
        <fullName evidence="1">DUF6876 domain-containing protein</fullName>
    </recommendedName>
</protein>
<keyword evidence="2" id="KW-0614">Plasmid</keyword>
<organism evidence="2 3">
    <name type="scientific">Acaryochloris marina (strain MBIC 11017)</name>
    <dbReference type="NCBI Taxonomy" id="329726"/>
    <lineage>
        <taxon>Bacteria</taxon>
        <taxon>Bacillati</taxon>
        <taxon>Cyanobacteriota</taxon>
        <taxon>Cyanophyceae</taxon>
        <taxon>Acaryochloridales</taxon>
        <taxon>Acaryochloridaceae</taxon>
        <taxon>Acaryochloris</taxon>
    </lineage>
</organism>
<evidence type="ECO:0000313" key="3">
    <source>
        <dbReference type="Proteomes" id="UP000000268"/>
    </source>
</evidence>
<accession>A8ZPH9</accession>
<proteinExistence type="predicted"/>